<comment type="caution">
    <text evidence="13">The sequence shown here is derived from an EMBL/GenBank/DDBJ whole genome shotgun (WGS) entry which is preliminary data.</text>
</comment>
<dbReference type="GO" id="GO:0005886">
    <property type="term" value="C:plasma membrane"/>
    <property type="evidence" value="ECO:0007669"/>
    <property type="project" value="UniProtKB-SubCell"/>
</dbReference>
<dbReference type="GO" id="GO:0140359">
    <property type="term" value="F:ABC-type transporter activity"/>
    <property type="evidence" value="ECO:0007669"/>
    <property type="project" value="InterPro"/>
</dbReference>
<evidence type="ECO:0000256" key="1">
    <source>
        <dbReference type="ARBA" id="ARBA00004651"/>
    </source>
</evidence>
<feature type="region of interest" description="Disordered" evidence="9">
    <location>
        <begin position="323"/>
        <end position="342"/>
    </location>
</feature>
<keyword evidence="3" id="KW-1003">Cell membrane</keyword>
<evidence type="ECO:0000256" key="5">
    <source>
        <dbReference type="ARBA" id="ARBA00022741"/>
    </source>
</evidence>
<dbReference type="Pfam" id="PF00664">
    <property type="entry name" value="ABC_membrane"/>
    <property type="match status" value="1"/>
</dbReference>
<comment type="subcellular location">
    <subcellularLocation>
        <location evidence="1">Cell membrane</location>
        <topology evidence="1">Multi-pass membrane protein</topology>
    </subcellularLocation>
</comment>
<dbReference type="GO" id="GO:0005524">
    <property type="term" value="F:ATP binding"/>
    <property type="evidence" value="ECO:0007669"/>
    <property type="project" value="UniProtKB-KW"/>
</dbReference>
<keyword evidence="7 10" id="KW-1133">Transmembrane helix</keyword>
<dbReference type="SUPFAM" id="SSF52540">
    <property type="entry name" value="P-loop containing nucleoside triphosphate hydrolases"/>
    <property type="match status" value="1"/>
</dbReference>
<dbReference type="InterPro" id="IPR027417">
    <property type="entry name" value="P-loop_NTPase"/>
</dbReference>
<dbReference type="PROSITE" id="PS50893">
    <property type="entry name" value="ABC_TRANSPORTER_2"/>
    <property type="match status" value="1"/>
</dbReference>
<dbReference type="Gene3D" id="3.40.50.300">
    <property type="entry name" value="P-loop containing nucleotide triphosphate hydrolases"/>
    <property type="match status" value="1"/>
</dbReference>
<evidence type="ECO:0000256" key="3">
    <source>
        <dbReference type="ARBA" id="ARBA00022475"/>
    </source>
</evidence>
<feature type="transmembrane region" description="Helical" evidence="10">
    <location>
        <begin position="20"/>
        <end position="41"/>
    </location>
</feature>
<dbReference type="PANTHER" id="PTHR24221:SF397">
    <property type="entry name" value="ABC TRANSPORTER, ATP-BINDING TRANSMEMBRANE PROTEIN"/>
    <property type="match status" value="1"/>
</dbReference>
<name>A0A0E2E430_TREDN</name>
<accession>A0A0E2E430</accession>
<evidence type="ECO:0000256" key="2">
    <source>
        <dbReference type="ARBA" id="ARBA00022448"/>
    </source>
</evidence>
<dbReference type="HOGENOM" id="CLU_000604_84_3_12"/>
<dbReference type="EMBL" id="AGDV01000012">
    <property type="protein sequence ID" value="EMB33312.1"/>
    <property type="molecule type" value="Genomic_DNA"/>
</dbReference>
<keyword evidence="6" id="KW-0067">ATP-binding</keyword>
<dbReference type="AlphaFoldDB" id="A0A0E2E430"/>
<evidence type="ECO:0000259" key="11">
    <source>
        <dbReference type="PROSITE" id="PS50893"/>
    </source>
</evidence>
<dbReference type="InterPro" id="IPR017871">
    <property type="entry name" value="ABC_transporter-like_CS"/>
</dbReference>
<dbReference type="InterPro" id="IPR003593">
    <property type="entry name" value="AAA+_ATPase"/>
</dbReference>
<sequence length="619" mass="68119">MLKLIAHILKEKRKELRLPIILMSLDSVGGMLLYIMLYFTVVGLVRNTLTGEIIITYSLICLGAVVFRLIIYRTGYYLCFARGAEVCAQMRLDLANHYRALSLGYFNRHSSGALLETLVKDITNFELIITHTLPALVKTAVTAALILIGMYCIDVPLAIAQTITLLVLVPFLHWGNSLAEHFGNEKHRLTARMISIVLEYIKGIKVFKAYNLTGEKFDRMLYSLETVRKTNIKAEIKLSLPAAVYFIAAHFLLPLALLSSVYILKSGSVSPEKLTAFMLMSLALSGVLISFEHAYGLLKGLKPAAEHVQKAYTAQPLPCVQTAGTSKSNADTTVEETGREQSQPFDVSFENVSFSYREPFHTFQGQSGESNTERETDGAKQTAVLHSISFEAKQGTVTALIGPSGSGKTTIANLIARFWDPQKGMVKIGGKDIKETEPDTLLQSVSAVFQDSILLSDTIYNNIKIGKPDASESEVIAAAQAAQCHEFISELPDGYNTLLAEGGAALSGGERQRIVIARALLKNAPIVLLDESTASLDADNEWKINAALDTLMQGKTVFVIAHRLNTIRNADQIIVLKNGRIEEKGTHMELMQKRGTYFEMIQEQQKAAGWEVAGELIPN</sequence>
<dbReference type="InterPro" id="IPR036640">
    <property type="entry name" value="ABC1_TM_sf"/>
</dbReference>
<dbReference type="GO" id="GO:0016887">
    <property type="term" value="F:ATP hydrolysis activity"/>
    <property type="evidence" value="ECO:0007669"/>
    <property type="project" value="InterPro"/>
</dbReference>
<dbReference type="PROSITE" id="PS50929">
    <property type="entry name" value="ABC_TM1F"/>
    <property type="match status" value="1"/>
</dbReference>
<keyword evidence="2" id="KW-0813">Transport</keyword>
<keyword evidence="8 10" id="KW-0472">Membrane</keyword>
<evidence type="ECO:0000256" key="8">
    <source>
        <dbReference type="ARBA" id="ARBA00023136"/>
    </source>
</evidence>
<dbReference type="Proteomes" id="UP000011705">
    <property type="component" value="Chromosome"/>
</dbReference>
<evidence type="ECO:0008006" key="14">
    <source>
        <dbReference type="Google" id="ProtNLM"/>
    </source>
</evidence>
<protein>
    <recommendedName>
        <fullName evidence="14">ABC transporter ATP-binding protein</fullName>
    </recommendedName>
</protein>
<evidence type="ECO:0000259" key="12">
    <source>
        <dbReference type="PROSITE" id="PS50929"/>
    </source>
</evidence>
<dbReference type="InterPro" id="IPR003439">
    <property type="entry name" value="ABC_transporter-like_ATP-bd"/>
</dbReference>
<evidence type="ECO:0000256" key="6">
    <source>
        <dbReference type="ARBA" id="ARBA00022840"/>
    </source>
</evidence>
<dbReference type="SMART" id="SM00382">
    <property type="entry name" value="AAA"/>
    <property type="match status" value="1"/>
</dbReference>
<evidence type="ECO:0000256" key="7">
    <source>
        <dbReference type="ARBA" id="ARBA00022989"/>
    </source>
</evidence>
<evidence type="ECO:0000256" key="9">
    <source>
        <dbReference type="SAM" id="MobiDB-lite"/>
    </source>
</evidence>
<dbReference type="GO" id="GO:0034040">
    <property type="term" value="F:ATPase-coupled lipid transmembrane transporter activity"/>
    <property type="evidence" value="ECO:0007669"/>
    <property type="project" value="TreeGrafter"/>
</dbReference>
<reference evidence="13" key="1">
    <citation type="submission" date="2012-01" db="EMBL/GenBank/DDBJ databases">
        <title>The Genome Sequence of Treponema denticola H-22.</title>
        <authorList>
            <consortium name="The Broad Institute Genome Sequencing Platform"/>
            <person name="Earl A."/>
            <person name="Ward D."/>
            <person name="Feldgarden M."/>
            <person name="Gevers D."/>
            <person name="Blanton J.M."/>
            <person name="Fenno C.J."/>
            <person name="Baranova O.V."/>
            <person name="Mathney J."/>
            <person name="Dewhirst F.E."/>
            <person name="Izard J."/>
            <person name="Young S.K."/>
            <person name="Zeng Q."/>
            <person name="Gargeya S."/>
            <person name="Fitzgerald M."/>
            <person name="Haas B."/>
            <person name="Abouelleil A."/>
            <person name="Alvarado L."/>
            <person name="Arachchi H.M."/>
            <person name="Berlin A."/>
            <person name="Chapman S.B."/>
            <person name="Gearin G."/>
            <person name="Goldberg J."/>
            <person name="Griggs A."/>
            <person name="Gujja S."/>
            <person name="Hansen M."/>
            <person name="Heiman D."/>
            <person name="Howarth C."/>
            <person name="Larimer J."/>
            <person name="Lui A."/>
            <person name="MacDonald P.J.P."/>
            <person name="McCowen C."/>
            <person name="Montmayeur A."/>
            <person name="Murphy C."/>
            <person name="Neiman D."/>
            <person name="Pearson M."/>
            <person name="Priest M."/>
            <person name="Roberts A."/>
            <person name="Saif S."/>
            <person name="Shea T."/>
            <person name="Sisk P."/>
            <person name="Stolte C."/>
            <person name="Sykes S."/>
            <person name="Wortman J."/>
            <person name="Nusbaum C."/>
            <person name="Birren B."/>
        </authorList>
    </citation>
    <scope>NUCLEOTIDE SEQUENCE [LARGE SCALE GENOMIC DNA]</scope>
    <source>
        <strain evidence="13">H-22</strain>
    </source>
</reference>
<evidence type="ECO:0000256" key="10">
    <source>
        <dbReference type="SAM" id="Phobius"/>
    </source>
</evidence>
<evidence type="ECO:0000256" key="4">
    <source>
        <dbReference type="ARBA" id="ARBA00022692"/>
    </source>
</evidence>
<dbReference type="PANTHER" id="PTHR24221">
    <property type="entry name" value="ATP-BINDING CASSETTE SUB-FAMILY B"/>
    <property type="match status" value="1"/>
</dbReference>
<proteinExistence type="predicted"/>
<feature type="domain" description="ABC transporter" evidence="11">
    <location>
        <begin position="347"/>
        <end position="603"/>
    </location>
</feature>
<dbReference type="PATRIC" id="fig|999432.5.peg.1735"/>
<organism evidence="13">
    <name type="scientific">Treponema denticola H-22</name>
    <dbReference type="NCBI Taxonomy" id="999432"/>
    <lineage>
        <taxon>Bacteria</taxon>
        <taxon>Pseudomonadati</taxon>
        <taxon>Spirochaetota</taxon>
        <taxon>Spirochaetia</taxon>
        <taxon>Spirochaetales</taxon>
        <taxon>Treponemataceae</taxon>
        <taxon>Treponema</taxon>
    </lineage>
</organism>
<dbReference type="RefSeq" id="WP_002684838.1">
    <property type="nucleotide sequence ID" value="NZ_CM001795.1"/>
</dbReference>
<dbReference type="SUPFAM" id="SSF90123">
    <property type="entry name" value="ABC transporter transmembrane region"/>
    <property type="match status" value="1"/>
</dbReference>
<dbReference type="Pfam" id="PF00005">
    <property type="entry name" value="ABC_tran"/>
    <property type="match status" value="1"/>
</dbReference>
<dbReference type="Gene3D" id="1.20.1560.10">
    <property type="entry name" value="ABC transporter type 1, transmembrane domain"/>
    <property type="match status" value="1"/>
</dbReference>
<keyword evidence="4 10" id="KW-0812">Transmembrane</keyword>
<feature type="transmembrane region" description="Helical" evidence="10">
    <location>
        <begin position="53"/>
        <end position="72"/>
    </location>
</feature>
<feature type="transmembrane region" description="Helical" evidence="10">
    <location>
        <begin position="238"/>
        <end position="264"/>
    </location>
</feature>
<dbReference type="InterPro" id="IPR011527">
    <property type="entry name" value="ABC1_TM_dom"/>
</dbReference>
<feature type="domain" description="ABC transmembrane type-1" evidence="12">
    <location>
        <begin position="20"/>
        <end position="300"/>
    </location>
</feature>
<feature type="transmembrane region" description="Helical" evidence="10">
    <location>
        <begin position="276"/>
        <end position="298"/>
    </location>
</feature>
<dbReference type="FunFam" id="3.40.50.300:FF:000221">
    <property type="entry name" value="Multidrug ABC transporter ATP-binding protein"/>
    <property type="match status" value="1"/>
</dbReference>
<dbReference type="PROSITE" id="PS00211">
    <property type="entry name" value="ABC_TRANSPORTER_1"/>
    <property type="match status" value="1"/>
</dbReference>
<gene>
    <name evidence="13" type="ORF">HMPREF9726_01673</name>
</gene>
<dbReference type="InterPro" id="IPR039421">
    <property type="entry name" value="Type_1_exporter"/>
</dbReference>
<keyword evidence="5" id="KW-0547">Nucleotide-binding</keyword>
<feature type="compositionally biased region" description="Polar residues" evidence="9">
    <location>
        <begin position="323"/>
        <end position="332"/>
    </location>
</feature>
<evidence type="ECO:0000313" key="13">
    <source>
        <dbReference type="EMBL" id="EMB33312.1"/>
    </source>
</evidence>